<dbReference type="EMBL" id="QPGR01000015">
    <property type="protein sequence ID" value="TBR79549.1"/>
    <property type="molecule type" value="Genomic_DNA"/>
</dbReference>
<proteinExistence type="predicted"/>
<keyword evidence="1" id="KW-0472">Membrane</keyword>
<evidence type="ECO:0000313" key="2">
    <source>
        <dbReference type="EMBL" id="TBR79549.1"/>
    </source>
</evidence>
<feature type="transmembrane region" description="Helical" evidence="1">
    <location>
        <begin position="36"/>
        <end position="55"/>
    </location>
</feature>
<gene>
    <name evidence="2" type="ORF">DU473_07090</name>
</gene>
<dbReference type="OrthoDB" id="9875720at2"/>
<name>A0A4Q9JSY0_9BACT</name>
<protein>
    <submittedName>
        <fullName evidence="2">Uncharacterized protein</fullName>
    </submittedName>
</protein>
<dbReference type="AlphaFoldDB" id="A0A4Q9JSY0"/>
<comment type="caution">
    <text evidence="2">The sequence shown here is derived from an EMBL/GenBank/DDBJ whole genome shotgun (WGS) entry which is preliminary data.</text>
</comment>
<evidence type="ECO:0000313" key="3">
    <source>
        <dbReference type="Proteomes" id="UP000292583"/>
    </source>
</evidence>
<keyword evidence="1" id="KW-1133">Transmembrane helix</keyword>
<dbReference type="RefSeq" id="WP_131186857.1">
    <property type="nucleotide sequence ID" value="NZ_CP076659.1"/>
</dbReference>
<dbReference type="Proteomes" id="UP000292583">
    <property type="component" value="Unassembled WGS sequence"/>
</dbReference>
<reference evidence="2 3" key="1">
    <citation type="submission" date="2018-07" db="EMBL/GenBank/DDBJ databases">
        <title>Campylobacter zealandensis sp. nov., isolated from birds and water in New Zealand.</title>
        <authorList>
            <person name="Wilkinson D.A."/>
            <person name="Biggs P.J."/>
            <person name="French N.P."/>
            <person name="Midwinter A.C."/>
        </authorList>
    </citation>
    <scope>NUCLEOTIDE SEQUENCE [LARGE SCALE GENOMIC DNA]</scope>
    <source>
        <strain evidence="2 3">B423b</strain>
    </source>
</reference>
<accession>A0A4Q9JSY0</accession>
<feature type="transmembrane region" description="Helical" evidence="1">
    <location>
        <begin position="6"/>
        <end position="24"/>
    </location>
</feature>
<keyword evidence="1" id="KW-0812">Transmembrane</keyword>
<keyword evidence="3" id="KW-1185">Reference proteome</keyword>
<evidence type="ECO:0000256" key="1">
    <source>
        <dbReference type="SAM" id="Phobius"/>
    </source>
</evidence>
<sequence>MASWILFGFITMIFICGINLEKFVPPKTEYEERLGYTLKPVLFVFYILSSIGVFYNKEMANQIVAGIINFFV</sequence>
<organism evidence="2 3">
    <name type="scientific">Campylobacter novaezeelandiae</name>
    <dbReference type="NCBI Taxonomy" id="2267891"/>
    <lineage>
        <taxon>Bacteria</taxon>
        <taxon>Pseudomonadati</taxon>
        <taxon>Campylobacterota</taxon>
        <taxon>Epsilonproteobacteria</taxon>
        <taxon>Campylobacterales</taxon>
        <taxon>Campylobacteraceae</taxon>
        <taxon>Campylobacter</taxon>
    </lineage>
</organism>